<reference evidence="1" key="1">
    <citation type="journal article" date="2022" name="bioRxiv">
        <title>Sequencing and chromosome-scale assembly of the giantPleurodeles waltlgenome.</title>
        <authorList>
            <person name="Brown T."/>
            <person name="Elewa A."/>
            <person name="Iarovenko S."/>
            <person name="Subramanian E."/>
            <person name="Araus A.J."/>
            <person name="Petzold A."/>
            <person name="Susuki M."/>
            <person name="Suzuki K.-i.T."/>
            <person name="Hayashi T."/>
            <person name="Toyoda A."/>
            <person name="Oliveira C."/>
            <person name="Osipova E."/>
            <person name="Leigh N.D."/>
            <person name="Simon A."/>
            <person name="Yun M.H."/>
        </authorList>
    </citation>
    <scope>NUCLEOTIDE SEQUENCE</scope>
    <source>
        <strain evidence="1">20211129_DDA</strain>
        <tissue evidence="1">Liver</tissue>
    </source>
</reference>
<gene>
    <name evidence="1" type="ORF">NDU88_003576</name>
</gene>
<keyword evidence="2" id="KW-1185">Reference proteome</keyword>
<name>A0AAV7VDP5_PLEWA</name>
<accession>A0AAV7VDP5</accession>
<organism evidence="1 2">
    <name type="scientific">Pleurodeles waltl</name>
    <name type="common">Iberian ribbed newt</name>
    <dbReference type="NCBI Taxonomy" id="8319"/>
    <lineage>
        <taxon>Eukaryota</taxon>
        <taxon>Metazoa</taxon>
        <taxon>Chordata</taxon>
        <taxon>Craniata</taxon>
        <taxon>Vertebrata</taxon>
        <taxon>Euteleostomi</taxon>
        <taxon>Amphibia</taxon>
        <taxon>Batrachia</taxon>
        <taxon>Caudata</taxon>
        <taxon>Salamandroidea</taxon>
        <taxon>Salamandridae</taxon>
        <taxon>Pleurodelinae</taxon>
        <taxon>Pleurodeles</taxon>
    </lineage>
</organism>
<dbReference type="Proteomes" id="UP001066276">
    <property type="component" value="Chromosome 2_1"/>
</dbReference>
<evidence type="ECO:0000313" key="2">
    <source>
        <dbReference type="Proteomes" id="UP001066276"/>
    </source>
</evidence>
<proteinExistence type="predicted"/>
<dbReference type="EMBL" id="JANPWB010000003">
    <property type="protein sequence ID" value="KAJ1199743.1"/>
    <property type="molecule type" value="Genomic_DNA"/>
</dbReference>
<comment type="caution">
    <text evidence="1">The sequence shown here is derived from an EMBL/GenBank/DDBJ whole genome shotgun (WGS) entry which is preliminary data.</text>
</comment>
<evidence type="ECO:0000313" key="1">
    <source>
        <dbReference type="EMBL" id="KAJ1199743.1"/>
    </source>
</evidence>
<dbReference type="AlphaFoldDB" id="A0AAV7VDP5"/>
<protein>
    <submittedName>
        <fullName evidence="1">Uncharacterized protein</fullName>
    </submittedName>
</protein>
<sequence>MLVRSLCLKTLHVTDYYRGRGCNVHAAAAVYSWPPPCEPHPALAARAAAAAPPSSCPGCRSGRGVKDSRAERCGSTAASGGDWGPACSLGPLAGLKLVDLFSAL</sequence>